<dbReference type="Pfam" id="PF02209">
    <property type="entry name" value="VHP"/>
    <property type="match status" value="1"/>
</dbReference>
<gene>
    <name evidence="2" type="ORF">MMEN_LOCUS9666</name>
</gene>
<protein>
    <submittedName>
        <fullName evidence="2">(Atlantic silverside) hypothetical protein</fullName>
    </submittedName>
</protein>
<dbReference type="PANTHER" id="PTHR24213">
    <property type="entry name" value="ACTIN-BINDING LIM PROTEIN"/>
    <property type="match status" value="1"/>
</dbReference>
<dbReference type="GO" id="GO:0030032">
    <property type="term" value="P:lamellipodium assembly"/>
    <property type="evidence" value="ECO:0007669"/>
    <property type="project" value="TreeGrafter"/>
</dbReference>
<dbReference type="PANTHER" id="PTHR24213:SF18">
    <property type="entry name" value="ACTIN-BINDING LIM PROTEIN 1"/>
    <property type="match status" value="1"/>
</dbReference>
<dbReference type="PROSITE" id="PS51089">
    <property type="entry name" value="HP"/>
    <property type="match status" value="1"/>
</dbReference>
<name>A0A8S4AVH7_9TELE</name>
<dbReference type="GO" id="GO:0001725">
    <property type="term" value="C:stress fiber"/>
    <property type="evidence" value="ECO:0007669"/>
    <property type="project" value="TreeGrafter"/>
</dbReference>
<evidence type="ECO:0000313" key="2">
    <source>
        <dbReference type="EMBL" id="CAG5907889.1"/>
    </source>
</evidence>
<dbReference type="AlphaFoldDB" id="A0A8S4AVH7"/>
<accession>A0A8S4AVH7</accession>
<dbReference type="GO" id="GO:0007010">
    <property type="term" value="P:cytoskeleton organization"/>
    <property type="evidence" value="ECO:0007669"/>
    <property type="project" value="InterPro"/>
</dbReference>
<sequence>MDRGVSMPNLLEPKVYPYEVLAVTNRERTKLPKDVDRTRLESHLSPGSFFKIFGMNIQAFDRLPLWKQNDMKKKANLF</sequence>
<dbReference type="SUPFAM" id="SSF47050">
    <property type="entry name" value="VHP, Villin headpiece domain"/>
    <property type="match status" value="1"/>
</dbReference>
<evidence type="ECO:0000313" key="3">
    <source>
        <dbReference type="Proteomes" id="UP000677803"/>
    </source>
</evidence>
<dbReference type="Proteomes" id="UP000677803">
    <property type="component" value="Unassembled WGS sequence"/>
</dbReference>
<feature type="domain" description="HP" evidence="1">
    <location>
        <begin position="10"/>
        <end position="78"/>
    </location>
</feature>
<keyword evidence="3" id="KW-1185">Reference proteome</keyword>
<comment type="caution">
    <text evidence="2">The sequence shown here is derived from an EMBL/GenBank/DDBJ whole genome shotgun (WGS) entry which is preliminary data.</text>
</comment>
<dbReference type="Gene3D" id="1.10.950.10">
    <property type="entry name" value="Villin headpiece domain"/>
    <property type="match status" value="1"/>
</dbReference>
<dbReference type="GO" id="GO:0060271">
    <property type="term" value="P:cilium assembly"/>
    <property type="evidence" value="ECO:0007669"/>
    <property type="project" value="TreeGrafter"/>
</dbReference>
<dbReference type="InterPro" id="IPR003128">
    <property type="entry name" value="Villin_headpiece"/>
</dbReference>
<organism evidence="2 3">
    <name type="scientific">Menidia menidia</name>
    <name type="common">Atlantic silverside</name>
    <dbReference type="NCBI Taxonomy" id="238744"/>
    <lineage>
        <taxon>Eukaryota</taxon>
        <taxon>Metazoa</taxon>
        <taxon>Chordata</taxon>
        <taxon>Craniata</taxon>
        <taxon>Vertebrata</taxon>
        <taxon>Euteleostomi</taxon>
        <taxon>Actinopterygii</taxon>
        <taxon>Neopterygii</taxon>
        <taxon>Teleostei</taxon>
        <taxon>Neoteleostei</taxon>
        <taxon>Acanthomorphata</taxon>
        <taxon>Ovalentaria</taxon>
        <taxon>Atherinomorphae</taxon>
        <taxon>Atheriniformes</taxon>
        <taxon>Atherinopsidae</taxon>
        <taxon>Menidiinae</taxon>
        <taxon>Menidia</taxon>
    </lineage>
</organism>
<dbReference type="EMBL" id="CAJRST010010001">
    <property type="protein sequence ID" value="CAG5907889.1"/>
    <property type="molecule type" value="Genomic_DNA"/>
</dbReference>
<dbReference type="InterPro" id="IPR051618">
    <property type="entry name" value="Actin-binding_LIM"/>
</dbReference>
<dbReference type="GO" id="GO:0051015">
    <property type="term" value="F:actin filament binding"/>
    <property type="evidence" value="ECO:0007669"/>
    <property type="project" value="TreeGrafter"/>
</dbReference>
<reference evidence="2" key="1">
    <citation type="submission" date="2021-05" db="EMBL/GenBank/DDBJ databases">
        <authorList>
            <person name="Tigano A."/>
        </authorList>
    </citation>
    <scope>NUCLEOTIDE SEQUENCE</scope>
</reference>
<evidence type="ECO:0000259" key="1">
    <source>
        <dbReference type="PROSITE" id="PS51089"/>
    </source>
</evidence>
<dbReference type="InterPro" id="IPR036886">
    <property type="entry name" value="Villin_headpiece_dom_sf"/>
</dbReference>
<dbReference type="FunFam" id="1.10.950.10:FF:000001">
    <property type="entry name" value="actin-binding LIM protein 1 isoform X2"/>
    <property type="match status" value="1"/>
</dbReference>
<dbReference type="OrthoDB" id="1746725at2759"/>
<proteinExistence type="predicted"/>
<dbReference type="SMART" id="SM00153">
    <property type="entry name" value="VHP"/>
    <property type="match status" value="1"/>
</dbReference>